<accession>A0A2T6ZEP7</accession>
<feature type="compositionally biased region" description="Low complexity" evidence="1">
    <location>
        <begin position="282"/>
        <end position="303"/>
    </location>
</feature>
<keyword evidence="3" id="KW-1185">Reference proteome</keyword>
<feature type="region of interest" description="Disordered" evidence="1">
    <location>
        <begin position="248"/>
        <end position="318"/>
    </location>
</feature>
<comment type="caution">
    <text evidence="2">The sequence shown here is derived from an EMBL/GenBank/DDBJ whole genome shotgun (WGS) entry which is preliminary data.</text>
</comment>
<evidence type="ECO:0000313" key="3">
    <source>
        <dbReference type="Proteomes" id="UP000244722"/>
    </source>
</evidence>
<feature type="region of interest" description="Disordered" evidence="1">
    <location>
        <begin position="1"/>
        <end position="24"/>
    </location>
</feature>
<name>A0A2T6ZEP7_TUBBO</name>
<proteinExistence type="predicted"/>
<gene>
    <name evidence="2" type="ORF">B9Z19DRAFT_1134096</name>
</gene>
<dbReference type="Proteomes" id="UP000244722">
    <property type="component" value="Unassembled WGS sequence"/>
</dbReference>
<organism evidence="2 3">
    <name type="scientific">Tuber borchii</name>
    <name type="common">White truffle</name>
    <dbReference type="NCBI Taxonomy" id="42251"/>
    <lineage>
        <taxon>Eukaryota</taxon>
        <taxon>Fungi</taxon>
        <taxon>Dikarya</taxon>
        <taxon>Ascomycota</taxon>
        <taxon>Pezizomycotina</taxon>
        <taxon>Pezizomycetes</taxon>
        <taxon>Pezizales</taxon>
        <taxon>Tuberaceae</taxon>
        <taxon>Tuber</taxon>
    </lineage>
</organism>
<reference evidence="2 3" key="1">
    <citation type="submission" date="2017-04" db="EMBL/GenBank/DDBJ databases">
        <title>Draft genome sequence of Tuber borchii Vittad., a whitish edible truffle.</title>
        <authorList>
            <consortium name="DOE Joint Genome Institute"/>
            <person name="Murat C."/>
            <person name="Kuo A."/>
            <person name="Barry K.W."/>
            <person name="Clum A."/>
            <person name="Dockter R.B."/>
            <person name="Fauchery L."/>
            <person name="Iotti M."/>
            <person name="Kohler A."/>
            <person name="Labutti K."/>
            <person name="Lindquist E.A."/>
            <person name="Lipzen A."/>
            <person name="Ohm R.A."/>
            <person name="Wang M."/>
            <person name="Grigoriev I.V."/>
            <person name="Zambonelli A."/>
            <person name="Martin F.M."/>
        </authorList>
    </citation>
    <scope>NUCLEOTIDE SEQUENCE [LARGE SCALE GENOMIC DNA]</scope>
    <source>
        <strain evidence="2 3">Tbo3840</strain>
    </source>
</reference>
<feature type="compositionally biased region" description="Polar residues" evidence="1">
    <location>
        <begin position="306"/>
        <end position="318"/>
    </location>
</feature>
<sequence length="318" mass="34857">MQTSVDPTPEFPQPAPLQQHEKTNKTFSMQRVVVAMSRGIRGASQISKCGAKYGSSGIRGYSTDLPINRSELGVFDAILMAKSPIRTLKTIKKDTKRCLTKALKGDKLLVNTVNDNLFVGNQRGLDIASLAHHLDTELAVRDLRIAELDKQIKIQQSEFGLASNRHEEQIKIQRGQFDLALNRHKECLQYLLPSDKSYQAVRDGYLGVYKHDYMKTDTLTDRNIIVERNSTLHWGDARADAVRYIKPASPMDSKPAGTGNSQGGSRTDPRPAGTTDPKPASTTDPKPAGTTDPKPPGTTDLKPAGTPTSSYQAEPTSS</sequence>
<dbReference type="OrthoDB" id="5420280at2759"/>
<protein>
    <submittedName>
        <fullName evidence="2">Uncharacterized protein</fullName>
    </submittedName>
</protein>
<dbReference type="EMBL" id="NESQ01000331">
    <property type="protein sequence ID" value="PUU73953.1"/>
    <property type="molecule type" value="Genomic_DNA"/>
</dbReference>
<dbReference type="AlphaFoldDB" id="A0A2T6ZEP7"/>
<evidence type="ECO:0000256" key="1">
    <source>
        <dbReference type="SAM" id="MobiDB-lite"/>
    </source>
</evidence>
<evidence type="ECO:0000313" key="2">
    <source>
        <dbReference type="EMBL" id="PUU73953.1"/>
    </source>
</evidence>